<evidence type="ECO:0000256" key="5">
    <source>
        <dbReference type="PROSITE-ProRule" id="PRU00560"/>
    </source>
</evidence>
<dbReference type="STRING" id="287986.DV20_02135"/>
<reference evidence="7 8" key="1">
    <citation type="submission" date="2014-05" db="EMBL/GenBank/DDBJ databases">
        <title>Draft genome sequence of Amycolatopsis rifamycinica DSM 46095.</title>
        <authorList>
            <person name="Lal R."/>
            <person name="Saxena A."/>
            <person name="Kumari R."/>
            <person name="Mukherjee U."/>
            <person name="Singh P."/>
            <person name="Sangwan N."/>
            <person name="Mahato N.K."/>
        </authorList>
    </citation>
    <scope>NUCLEOTIDE SEQUENCE [LARGE SCALE GENOMIC DNA]</scope>
    <source>
        <strain evidence="7 8">DSM 46095</strain>
    </source>
</reference>
<dbReference type="NCBIfam" id="NF041258">
    <property type="entry name" value="motor_HelR_2"/>
    <property type="match status" value="1"/>
</dbReference>
<feature type="domain" description="UvrD-like helicase ATP-binding" evidence="6">
    <location>
        <begin position="175"/>
        <end position="590"/>
    </location>
</feature>
<evidence type="ECO:0000256" key="1">
    <source>
        <dbReference type="ARBA" id="ARBA00022741"/>
    </source>
</evidence>
<proteinExistence type="predicted"/>
<dbReference type="AlphaFoldDB" id="A0A066U8U0"/>
<dbReference type="GO" id="GO:0005829">
    <property type="term" value="C:cytosol"/>
    <property type="evidence" value="ECO:0007669"/>
    <property type="project" value="TreeGrafter"/>
</dbReference>
<evidence type="ECO:0000313" key="7">
    <source>
        <dbReference type="EMBL" id="KDN23881.1"/>
    </source>
</evidence>
<keyword evidence="1 5" id="KW-0547">Nucleotide-binding</keyword>
<gene>
    <name evidence="7" type="ORF">DV20_02135</name>
</gene>
<dbReference type="GO" id="GO:0005524">
    <property type="term" value="F:ATP binding"/>
    <property type="evidence" value="ECO:0007669"/>
    <property type="project" value="UniProtKB-UniRule"/>
</dbReference>
<dbReference type="eggNOG" id="COG3973">
    <property type="taxonomic scope" value="Bacteria"/>
</dbReference>
<organism evidence="7 8">
    <name type="scientific">Amycolatopsis rifamycinica</name>
    <dbReference type="NCBI Taxonomy" id="287986"/>
    <lineage>
        <taxon>Bacteria</taxon>
        <taxon>Bacillati</taxon>
        <taxon>Actinomycetota</taxon>
        <taxon>Actinomycetes</taxon>
        <taxon>Pseudonocardiales</taxon>
        <taxon>Pseudonocardiaceae</taxon>
        <taxon>Amycolatopsis</taxon>
    </lineage>
</organism>
<dbReference type="Proteomes" id="UP000027345">
    <property type="component" value="Unassembled WGS sequence"/>
</dbReference>
<dbReference type="InterPro" id="IPR014016">
    <property type="entry name" value="UvrD-like_ATP-bd"/>
</dbReference>
<dbReference type="Gene3D" id="3.40.50.300">
    <property type="entry name" value="P-loop containing nucleotide triphosphate hydrolases"/>
    <property type="match status" value="2"/>
</dbReference>
<accession>A0A066U8U0</accession>
<evidence type="ECO:0000256" key="2">
    <source>
        <dbReference type="ARBA" id="ARBA00022801"/>
    </source>
</evidence>
<dbReference type="EMBL" id="JMQI01000003">
    <property type="protein sequence ID" value="KDN23881.1"/>
    <property type="molecule type" value="Genomic_DNA"/>
</dbReference>
<dbReference type="InterPro" id="IPR027417">
    <property type="entry name" value="P-loop_NTPase"/>
</dbReference>
<dbReference type="InterPro" id="IPR000212">
    <property type="entry name" value="DNA_helicase_UvrD/REP"/>
</dbReference>
<dbReference type="OrthoDB" id="9787585at2"/>
<keyword evidence="2 5" id="KW-0378">Hydrolase</keyword>
<dbReference type="RefSeq" id="WP_084093276.1">
    <property type="nucleotide sequence ID" value="NZ_JMQI01000003.1"/>
</dbReference>
<dbReference type="SUPFAM" id="SSF52540">
    <property type="entry name" value="P-loop containing nucleoside triphosphate hydrolases"/>
    <property type="match status" value="1"/>
</dbReference>
<evidence type="ECO:0000256" key="3">
    <source>
        <dbReference type="ARBA" id="ARBA00022806"/>
    </source>
</evidence>
<dbReference type="GO" id="GO:0000725">
    <property type="term" value="P:recombinational repair"/>
    <property type="evidence" value="ECO:0007669"/>
    <property type="project" value="TreeGrafter"/>
</dbReference>
<keyword evidence="4 5" id="KW-0067">ATP-binding</keyword>
<dbReference type="GO" id="GO:0016787">
    <property type="term" value="F:hydrolase activity"/>
    <property type="evidence" value="ECO:0007669"/>
    <property type="project" value="UniProtKB-UniRule"/>
</dbReference>
<evidence type="ECO:0000256" key="4">
    <source>
        <dbReference type="ARBA" id="ARBA00022840"/>
    </source>
</evidence>
<dbReference type="GO" id="GO:0043138">
    <property type="term" value="F:3'-5' DNA helicase activity"/>
    <property type="evidence" value="ECO:0007669"/>
    <property type="project" value="TreeGrafter"/>
</dbReference>
<dbReference type="PANTHER" id="PTHR11070:SF45">
    <property type="entry name" value="DNA 3'-5' HELICASE"/>
    <property type="match status" value="1"/>
</dbReference>
<keyword evidence="3 5" id="KW-0347">Helicase</keyword>
<feature type="binding site" evidence="5">
    <location>
        <begin position="196"/>
        <end position="203"/>
    </location>
    <ligand>
        <name>ATP</name>
        <dbReference type="ChEBI" id="CHEBI:30616"/>
    </ligand>
</feature>
<dbReference type="PANTHER" id="PTHR11070">
    <property type="entry name" value="UVRD / RECB / PCRA DNA HELICASE FAMILY MEMBER"/>
    <property type="match status" value="1"/>
</dbReference>
<dbReference type="Pfam" id="PF00580">
    <property type="entry name" value="UvrD-helicase"/>
    <property type="match status" value="1"/>
</dbReference>
<dbReference type="InterPro" id="IPR048227">
    <property type="entry name" value="HelD-like_actinomycetes"/>
</dbReference>
<evidence type="ECO:0000313" key="8">
    <source>
        <dbReference type="Proteomes" id="UP000027345"/>
    </source>
</evidence>
<dbReference type="PROSITE" id="PS51198">
    <property type="entry name" value="UVRD_HELICASE_ATP_BIND"/>
    <property type="match status" value="1"/>
</dbReference>
<dbReference type="NCBIfam" id="NF041465">
    <property type="entry name" value="HelD_MYCSM"/>
    <property type="match status" value="1"/>
</dbReference>
<name>A0A066U8U0_9PSEU</name>
<comment type="caution">
    <text evidence="7">The sequence shown here is derived from an EMBL/GenBank/DDBJ whole genome shotgun (WGS) entry which is preliminary data.</text>
</comment>
<protein>
    <submittedName>
        <fullName evidence="7">Helicase</fullName>
    </submittedName>
</protein>
<dbReference type="GO" id="GO:0003677">
    <property type="term" value="F:DNA binding"/>
    <property type="evidence" value="ECO:0007669"/>
    <property type="project" value="InterPro"/>
</dbReference>
<keyword evidence="8" id="KW-1185">Reference proteome</keyword>
<evidence type="ECO:0000259" key="6">
    <source>
        <dbReference type="PROSITE" id="PS51198"/>
    </source>
</evidence>
<sequence>MSNPGYDEELREERAYVAALYERLDRERAAARARYHGALGQTGVTPGEREVDVRCRAREAARLDVADNGLCFGRLDALSGETTYIGRIGLFDAENDYEPFLLDWRAPAARPFYVATAARPENMRRRRQFHTVGRRVLDFTDEVLGRPGDAKRGDAALLAAVNAPRGEGMRDIVATIQAEQDEIIRLGHAGVLVVEGGPGTGKTAVALHRVAYLLYTRRERMSRGGVLVVGPSPLFLDHIGRVLPSLGESDVVFLTTGDLVPGLRVTAEDRPEVARLKGSLTILDVLAAAVADRQELPAEPVPVELTDVTVEVDAELAAEARAAARASGLPHNEARAVFRAHAVSLVAERAVAKIGEGWLDREDRGLWADLRADVLAELAAHEALDVVLDALWPSLTPETLLAGLYESARRIEAAGADPALFRADGTAWTVSDVPLLDELVDLLGRDEAAERAAARRRAEAEAEYAAGVMDLMQLDTEELDEDVQLVAGDLLDAVDLAGRFTERDPRDLAERAAADRDWTYGHVVVDEAQELSEMDWRVLVRRCPSRSFTIVGDLAQRRSAAGATAWGPVLAPYVGDRWVYRRLTVNYRTPAEIMAVAGGVLARFAPDARPPESVRASGVRPWSRRVADDELAGAIEDFVRDEAGRDGTSVVIGPPGVPGTIPAAAAKGLEFDAVLVVEPERILAAGPRGAAELYVALTRATQRLGVLHRDPLPAALTGLAEAGVPARSGHRRFL</sequence>